<organism evidence="1 2">
    <name type="scientific">Macrophomina phaseolina</name>
    <dbReference type="NCBI Taxonomy" id="35725"/>
    <lineage>
        <taxon>Eukaryota</taxon>
        <taxon>Fungi</taxon>
        <taxon>Dikarya</taxon>
        <taxon>Ascomycota</taxon>
        <taxon>Pezizomycotina</taxon>
        <taxon>Dothideomycetes</taxon>
        <taxon>Dothideomycetes incertae sedis</taxon>
        <taxon>Botryosphaeriales</taxon>
        <taxon>Botryosphaeriaceae</taxon>
        <taxon>Macrophomina</taxon>
    </lineage>
</organism>
<comment type="caution">
    <text evidence="1">The sequence shown here is derived from an EMBL/GenBank/DDBJ whole genome shotgun (WGS) entry which is preliminary data.</text>
</comment>
<name>A0ABQ8FTM3_9PEZI</name>
<evidence type="ECO:0008006" key="3">
    <source>
        <dbReference type="Google" id="ProtNLM"/>
    </source>
</evidence>
<sequence length="132" mass="14280">MTHISQRLLFTPLALCTPPWTGKLPYRTSVTLARIDACRIALAPLRLASTWLLCQEPGEAAGHTVMHELYAASHVSSQPPEDRAAAAPAAKTVAISRVTGRMAVIDRLLLCVCVCVCVVRVPARRTSGHGRR</sequence>
<keyword evidence="2" id="KW-1185">Reference proteome</keyword>
<reference evidence="1 2" key="1">
    <citation type="journal article" date="2021" name="Nat. Commun.">
        <title>Genetic determinants of endophytism in the Arabidopsis root mycobiome.</title>
        <authorList>
            <person name="Mesny F."/>
            <person name="Miyauchi S."/>
            <person name="Thiergart T."/>
            <person name="Pickel B."/>
            <person name="Atanasova L."/>
            <person name="Karlsson M."/>
            <person name="Huettel B."/>
            <person name="Barry K.W."/>
            <person name="Haridas S."/>
            <person name="Chen C."/>
            <person name="Bauer D."/>
            <person name="Andreopoulos W."/>
            <person name="Pangilinan J."/>
            <person name="LaButti K."/>
            <person name="Riley R."/>
            <person name="Lipzen A."/>
            <person name="Clum A."/>
            <person name="Drula E."/>
            <person name="Henrissat B."/>
            <person name="Kohler A."/>
            <person name="Grigoriev I.V."/>
            <person name="Martin F.M."/>
            <person name="Hacquard S."/>
        </authorList>
    </citation>
    <scope>NUCLEOTIDE SEQUENCE [LARGE SCALE GENOMIC DNA]</scope>
    <source>
        <strain evidence="1 2">MPI-SDFR-AT-0080</strain>
    </source>
</reference>
<accession>A0ABQ8FTM3</accession>
<dbReference type="EMBL" id="JAGTJR010000058">
    <property type="protein sequence ID" value="KAH7025550.1"/>
    <property type="molecule type" value="Genomic_DNA"/>
</dbReference>
<protein>
    <recommendedName>
        <fullName evidence="3">Secreted protein</fullName>
    </recommendedName>
</protein>
<dbReference type="Proteomes" id="UP000774617">
    <property type="component" value="Unassembled WGS sequence"/>
</dbReference>
<evidence type="ECO:0000313" key="1">
    <source>
        <dbReference type="EMBL" id="KAH7025550.1"/>
    </source>
</evidence>
<evidence type="ECO:0000313" key="2">
    <source>
        <dbReference type="Proteomes" id="UP000774617"/>
    </source>
</evidence>
<proteinExistence type="predicted"/>
<gene>
    <name evidence="1" type="ORF">B0J12DRAFT_364872</name>
</gene>